<dbReference type="PROSITE" id="PS00108">
    <property type="entry name" value="PROTEIN_KINASE_ST"/>
    <property type="match status" value="1"/>
</dbReference>
<evidence type="ECO:0000259" key="3">
    <source>
        <dbReference type="PROSITE" id="PS50011"/>
    </source>
</evidence>
<dbReference type="eggNOG" id="COG0515">
    <property type="taxonomic scope" value="Bacteria"/>
</dbReference>
<dbReference type="RefSeq" id="WP_012595382.1">
    <property type="nucleotide sequence ID" value="NC_011726.1"/>
</dbReference>
<protein>
    <submittedName>
        <fullName evidence="4">Serine/threonine protein kinase</fullName>
    </submittedName>
</protein>
<dbReference type="Gene3D" id="1.25.40.10">
    <property type="entry name" value="Tetratricopeptide repeat domain"/>
    <property type="match status" value="1"/>
</dbReference>
<gene>
    <name evidence="4" type="ordered locus">PCC8801_2082</name>
</gene>
<dbReference type="InterPro" id="IPR011990">
    <property type="entry name" value="TPR-like_helical_dom_sf"/>
</dbReference>
<dbReference type="CDD" id="cd14014">
    <property type="entry name" value="STKc_PknB_like"/>
    <property type="match status" value="1"/>
</dbReference>
<keyword evidence="4" id="KW-0418">Kinase</keyword>
<proteinExistence type="predicted"/>
<name>B7JZ37_RIPO1</name>
<dbReference type="Proteomes" id="UP000008204">
    <property type="component" value="Chromosome"/>
</dbReference>
<dbReference type="Gene3D" id="3.30.200.20">
    <property type="entry name" value="Phosphorylase Kinase, domain 1"/>
    <property type="match status" value="1"/>
</dbReference>
<keyword evidence="2" id="KW-0067">ATP-binding</keyword>
<keyword evidence="5" id="KW-1185">Reference proteome</keyword>
<keyword evidence="4" id="KW-0723">Serine/threonine-protein kinase</keyword>
<dbReference type="SMART" id="SM00220">
    <property type="entry name" value="S_TKc"/>
    <property type="match status" value="1"/>
</dbReference>
<keyword evidence="4" id="KW-0808">Transferase</keyword>
<dbReference type="SUPFAM" id="SSF56112">
    <property type="entry name" value="Protein kinase-like (PK-like)"/>
    <property type="match status" value="1"/>
</dbReference>
<evidence type="ECO:0000256" key="1">
    <source>
        <dbReference type="ARBA" id="ARBA00022741"/>
    </source>
</evidence>
<accession>B7JZ37</accession>
<organism evidence="4 5">
    <name type="scientific">Rippkaea orientalis (strain PCC 8801 / RF-1)</name>
    <name type="common">Cyanothece sp. (strain PCC 8801)</name>
    <dbReference type="NCBI Taxonomy" id="41431"/>
    <lineage>
        <taxon>Bacteria</taxon>
        <taxon>Bacillati</taxon>
        <taxon>Cyanobacteriota</taxon>
        <taxon>Cyanophyceae</taxon>
        <taxon>Oscillatoriophycideae</taxon>
        <taxon>Chroococcales</taxon>
        <taxon>Aphanothecaceae</taxon>
        <taxon>Rippkaea</taxon>
        <taxon>Rippkaea orientalis</taxon>
    </lineage>
</organism>
<dbReference type="HOGENOM" id="CLU_578370_0_0_3"/>
<evidence type="ECO:0000256" key="2">
    <source>
        <dbReference type="ARBA" id="ARBA00022840"/>
    </source>
</evidence>
<dbReference type="OrthoDB" id="502205at2"/>
<evidence type="ECO:0000313" key="5">
    <source>
        <dbReference type="Proteomes" id="UP000008204"/>
    </source>
</evidence>
<dbReference type="PROSITE" id="PS50011">
    <property type="entry name" value="PROTEIN_KINASE_DOM"/>
    <property type="match status" value="1"/>
</dbReference>
<dbReference type="PANTHER" id="PTHR24363">
    <property type="entry name" value="SERINE/THREONINE PROTEIN KINASE"/>
    <property type="match status" value="1"/>
</dbReference>
<dbReference type="GO" id="GO:0005524">
    <property type="term" value="F:ATP binding"/>
    <property type="evidence" value="ECO:0007669"/>
    <property type="project" value="UniProtKB-KW"/>
</dbReference>
<sequence length="472" mass="53114">MSNFPDFSGYNYQVIAELGRNREGGRITYLAQTIDTSQPVVLKQFRFLQGDATWQGFKVYEREISILKELNHPRIPRYLDSFETPDGFCMVQEYKNAPSLANKSRWKLSDIQEIARSILAILVDLQAHNPPIIHRDIKPENILVDDDKNVYLIDFGLARKTDTEVALSSVIAGTPGFMPPEELFNHPLTEASDLYSLGVTIISLLTHTPSVEISRLMDNNFRFNLQPLQKSINPRFRNWLETMVDPNRDYRFANAKDALFALEPIDITDLEEQSFGLAFRVSKPLVLLGLLGLGAGILSLTYRRAQVENPVVAPAAVNMMTSSAQVWYQTIKPHCNAVEVSTKLRSNPPPQTPEGIAYSAGCYALAGKTEQADQLIQQLPPEQRSQAAGVVFEIGHPVADQGDDESAGPIMELVVKYQPENFMALYHAGMSQYVLQEFGQAKKNLAQFLQIYHNNDSWRQNAITVLNRLENQ</sequence>
<dbReference type="GO" id="GO:0004674">
    <property type="term" value="F:protein serine/threonine kinase activity"/>
    <property type="evidence" value="ECO:0007669"/>
    <property type="project" value="UniProtKB-KW"/>
</dbReference>
<evidence type="ECO:0000313" key="4">
    <source>
        <dbReference type="EMBL" id="ACK66114.1"/>
    </source>
</evidence>
<dbReference type="KEGG" id="cyp:PCC8801_2082"/>
<dbReference type="PANTHER" id="PTHR24363:SF7">
    <property type="entry name" value="SERINE_THREONINE-PROTEIN KINASE-LIKE PROTEIN E"/>
    <property type="match status" value="1"/>
</dbReference>
<dbReference type="Gene3D" id="1.10.510.10">
    <property type="entry name" value="Transferase(Phosphotransferase) domain 1"/>
    <property type="match status" value="1"/>
</dbReference>
<dbReference type="InterPro" id="IPR008271">
    <property type="entry name" value="Ser/Thr_kinase_AS"/>
</dbReference>
<dbReference type="InterPro" id="IPR000719">
    <property type="entry name" value="Prot_kinase_dom"/>
</dbReference>
<dbReference type="EMBL" id="CP001287">
    <property type="protein sequence ID" value="ACK66114.1"/>
    <property type="molecule type" value="Genomic_DNA"/>
</dbReference>
<keyword evidence="1" id="KW-0547">Nucleotide-binding</keyword>
<feature type="domain" description="Protein kinase" evidence="3">
    <location>
        <begin position="12"/>
        <end position="266"/>
    </location>
</feature>
<dbReference type="Pfam" id="PF00069">
    <property type="entry name" value="Pkinase"/>
    <property type="match status" value="1"/>
</dbReference>
<dbReference type="InterPro" id="IPR011009">
    <property type="entry name" value="Kinase-like_dom_sf"/>
</dbReference>
<dbReference type="AlphaFoldDB" id="B7JZ37"/>
<reference evidence="5" key="1">
    <citation type="journal article" date="2011" name="MBio">
        <title>Novel metabolic attributes of the genus Cyanothece, comprising a group of unicellular nitrogen-fixing Cyanobacteria.</title>
        <authorList>
            <person name="Bandyopadhyay A."/>
            <person name="Elvitigala T."/>
            <person name="Welsh E."/>
            <person name="Stockel J."/>
            <person name="Liberton M."/>
            <person name="Min H."/>
            <person name="Sherman L.A."/>
            <person name="Pakrasi H.B."/>
        </authorList>
    </citation>
    <scope>NUCLEOTIDE SEQUENCE [LARGE SCALE GENOMIC DNA]</scope>
    <source>
        <strain evidence="5">PCC 8801</strain>
    </source>
</reference>
<dbReference type="SUPFAM" id="SSF48452">
    <property type="entry name" value="TPR-like"/>
    <property type="match status" value="1"/>
</dbReference>
<dbReference type="STRING" id="41431.PCC8801_2082"/>